<organism evidence="1 2">
    <name type="scientific">Trifolium pratense</name>
    <name type="common">Red clover</name>
    <dbReference type="NCBI Taxonomy" id="57577"/>
    <lineage>
        <taxon>Eukaryota</taxon>
        <taxon>Viridiplantae</taxon>
        <taxon>Streptophyta</taxon>
        <taxon>Embryophyta</taxon>
        <taxon>Tracheophyta</taxon>
        <taxon>Spermatophyta</taxon>
        <taxon>Magnoliopsida</taxon>
        <taxon>eudicotyledons</taxon>
        <taxon>Gunneridae</taxon>
        <taxon>Pentapetalae</taxon>
        <taxon>rosids</taxon>
        <taxon>fabids</taxon>
        <taxon>Fabales</taxon>
        <taxon>Fabaceae</taxon>
        <taxon>Papilionoideae</taxon>
        <taxon>50 kb inversion clade</taxon>
        <taxon>NPAAA clade</taxon>
        <taxon>Hologalegina</taxon>
        <taxon>IRL clade</taxon>
        <taxon>Trifolieae</taxon>
        <taxon>Trifolium</taxon>
    </lineage>
</organism>
<comment type="caution">
    <text evidence="1">The sequence shown here is derived from an EMBL/GenBank/DDBJ whole genome shotgun (WGS) entry which is preliminary data.</text>
</comment>
<protein>
    <submittedName>
        <fullName evidence="1">Uncharacterized protein</fullName>
    </submittedName>
</protein>
<dbReference type="EMBL" id="CASHSV030000024">
    <property type="protein sequence ID" value="CAJ2640668.1"/>
    <property type="molecule type" value="Genomic_DNA"/>
</dbReference>
<name>A0ACB0J6P5_TRIPR</name>
<keyword evidence="2" id="KW-1185">Reference proteome</keyword>
<evidence type="ECO:0000313" key="2">
    <source>
        <dbReference type="Proteomes" id="UP001177021"/>
    </source>
</evidence>
<proteinExistence type="predicted"/>
<sequence length="377" mass="41438">MYGRWLFQNLSTDKMAKNDTVHFGILGCANIARKVARAISLSPNATVYAIASRSIQKAEKFATENSLPASVRIYGSYDEVVEDSGVDAVYIPLPTSLHVQWAVTAASKMKHVLVEKPAALDVAELDQILEACEFNGVQFMDGSMWLHHPRTAHMEHLLSLSNSTSIGPVHFIHSTSTMPTTKEFLENNIRVKPELDALGALGDLAWYCIGASLWAKGYKLPTNVTALPDVTRNASGVILSITASLQWDKPNQTVANIHCSFLSHTSMDLAICGSNGSMHLRDFIIPYNETSAKFDLTFGAKFVDLHIGWNVRPEEVHVANNLPQEALMVQEFARLVASIRDCGSHPSIKWPEISRKTQVVVDAVKKSLELGCKPVAL</sequence>
<accession>A0ACB0J6P5</accession>
<evidence type="ECO:0000313" key="1">
    <source>
        <dbReference type="EMBL" id="CAJ2640668.1"/>
    </source>
</evidence>
<reference evidence="1" key="1">
    <citation type="submission" date="2023-10" db="EMBL/GenBank/DDBJ databases">
        <authorList>
            <person name="Rodriguez Cubillos JULIANA M."/>
            <person name="De Vega J."/>
        </authorList>
    </citation>
    <scope>NUCLEOTIDE SEQUENCE</scope>
</reference>
<dbReference type="Proteomes" id="UP001177021">
    <property type="component" value="Unassembled WGS sequence"/>
</dbReference>
<gene>
    <name evidence="1" type="ORF">MILVUS5_LOCUS10474</name>
</gene>